<sequence>MEIQSSPKGFTKLKSSCHPTKLFVCISLLFITIVLFHLQVYSFYSPYSYSPTSASRNFLRKWRGINIVDVASDDRDHSKNTDANLTSKLRDSVTFLPLEDLRFAETAMVEHTWFMSSLNDTYGENEAEHLYFPSETSKGRHLCMKGSNRADGTKNSYALAWPESLPDSATLLKGLTFVSDTYYDYGNLWHGLTAMAPFVGWSIKNGWLRPNRWVLFHWGELRDKKGSWLQHLMQAGFGKVEVENFERGDGPYCFEKAVVMRHNEGRMGKARKLQVFDLLRCKARSFCGINPAGKAQEVNERGQPIIRLALLMRKGSRSCKNATAVIDIFAKECARVEGCVLKVVQSEDLSFCDQVRVMNETDIVASPHEAQLTNMLFMGRNSSVMEFFPKGWLELAGVGQYAHHWMADQSGMRHQGA</sequence>
<evidence type="ECO:0000313" key="2">
    <source>
        <dbReference type="Proteomes" id="UP001164539"/>
    </source>
</evidence>
<dbReference type="Proteomes" id="UP001164539">
    <property type="component" value="Chromosome 14"/>
</dbReference>
<dbReference type="EMBL" id="CM051407">
    <property type="protein sequence ID" value="KAJ4701410.1"/>
    <property type="molecule type" value="Genomic_DNA"/>
</dbReference>
<accession>A0ACC1WQD8</accession>
<evidence type="ECO:0000313" key="1">
    <source>
        <dbReference type="EMBL" id="KAJ4701410.1"/>
    </source>
</evidence>
<reference evidence="1 2" key="1">
    <citation type="journal article" date="2023" name="Science">
        <title>Complex scaffold remodeling in plant triterpene biosynthesis.</title>
        <authorList>
            <person name="De La Pena R."/>
            <person name="Hodgson H."/>
            <person name="Liu J.C."/>
            <person name="Stephenson M.J."/>
            <person name="Martin A.C."/>
            <person name="Owen C."/>
            <person name="Harkess A."/>
            <person name="Leebens-Mack J."/>
            <person name="Jimenez L.E."/>
            <person name="Osbourn A."/>
            <person name="Sattely E.S."/>
        </authorList>
    </citation>
    <scope>NUCLEOTIDE SEQUENCE [LARGE SCALE GENOMIC DNA]</scope>
    <source>
        <strain evidence="2">cv. JPN11</strain>
        <tissue evidence="1">Leaf</tissue>
    </source>
</reference>
<organism evidence="1 2">
    <name type="scientific">Melia azedarach</name>
    <name type="common">Chinaberry tree</name>
    <dbReference type="NCBI Taxonomy" id="155640"/>
    <lineage>
        <taxon>Eukaryota</taxon>
        <taxon>Viridiplantae</taxon>
        <taxon>Streptophyta</taxon>
        <taxon>Embryophyta</taxon>
        <taxon>Tracheophyta</taxon>
        <taxon>Spermatophyta</taxon>
        <taxon>Magnoliopsida</taxon>
        <taxon>eudicotyledons</taxon>
        <taxon>Gunneridae</taxon>
        <taxon>Pentapetalae</taxon>
        <taxon>rosids</taxon>
        <taxon>malvids</taxon>
        <taxon>Sapindales</taxon>
        <taxon>Meliaceae</taxon>
        <taxon>Melia</taxon>
    </lineage>
</organism>
<proteinExistence type="predicted"/>
<comment type="caution">
    <text evidence="1">The sequence shown here is derived from an EMBL/GenBank/DDBJ whole genome shotgun (WGS) entry which is preliminary data.</text>
</comment>
<gene>
    <name evidence="1" type="ORF">OWV82_024662</name>
</gene>
<keyword evidence="2" id="KW-1185">Reference proteome</keyword>
<name>A0ACC1WQD8_MELAZ</name>
<protein>
    <submittedName>
        <fullName evidence="1">Glycosyltransferase AER61</fullName>
    </submittedName>
</protein>